<gene>
    <name evidence="4" type="ORF">ACFSKW_32915</name>
</gene>
<dbReference type="InterPro" id="IPR036291">
    <property type="entry name" value="NAD(P)-bd_dom_sf"/>
</dbReference>
<comment type="similarity">
    <text evidence="1">Belongs to the Glu/Leu/Phe/Val dehydrogenases family.</text>
</comment>
<evidence type="ECO:0000313" key="4">
    <source>
        <dbReference type="EMBL" id="MFD1936284.1"/>
    </source>
</evidence>
<dbReference type="PANTHER" id="PTHR11606:SF13">
    <property type="entry name" value="GLUTAMATE DEHYDROGENASE 1, MITOCHONDRIAL"/>
    <property type="match status" value="1"/>
</dbReference>
<dbReference type="SMART" id="SM00839">
    <property type="entry name" value="ELFV_dehydrog"/>
    <property type="match status" value="1"/>
</dbReference>
<dbReference type="Gene3D" id="3.40.50.10860">
    <property type="entry name" value="Leucine Dehydrogenase, chain A, domain 1"/>
    <property type="match status" value="1"/>
</dbReference>
<keyword evidence="2" id="KW-0560">Oxidoreductase</keyword>
<dbReference type="InterPro" id="IPR006097">
    <property type="entry name" value="Glu/Leu/Phe/Val/Trp_DH_dimer"/>
</dbReference>
<dbReference type="SUPFAM" id="SSF53223">
    <property type="entry name" value="Aminoacid dehydrogenase-like, N-terminal domain"/>
    <property type="match status" value="1"/>
</dbReference>
<dbReference type="Proteomes" id="UP001597368">
    <property type="component" value="Unassembled WGS sequence"/>
</dbReference>
<dbReference type="Gene3D" id="3.40.50.720">
    <property type="entry name" value="NAD(P)-binding Rossmann-like Domain"/>
    <property type="match status" value="1"/>
</dbReference>
<feature type="domain" description="Glutamate/phenylalanine/leucine/valine/L-tryptophan dehydrogenase C-terminal" evidence="3">
    <location>
        <begin position="121"/>
        <end position="340"/>
    </location>
</feature>
<comment type="caution">
    <text evidence="4">The sequence shown here is derived from an EMBL/GenBank/DDBJ whole genome shotgun (WGS) entry which is preliminary data.</text>
</comment>
<name>A0ABW4T7D3_9ACTN</name>
<proteinExistence type="inferred from homology"/>
<dbReference type="Pfam" id="PF02812">
    <property type="entry name" value="ELFV_dehydrog_N"/>
    <property type="match status" value="1"/>
</dbReference>
<keyword evidence="5" id="KW-1185">Reference proteome</keyword>
<dbReference type="RefSeq" id="WP_379576426.1">
    <property type="nucleotide sequence ID" value="NZ_JBHUFV010000050.1"/>
</dbReference>
<sequence length="352" mass="36346">MKIVELGSVDGFIAFDLDCPMSAGGTRLAPDVTRGEAELLARAMTYKFAVLGERIGGAKAVLRADPEHRAAAVARYCEEITPLVRSGLFFTSSDLGTRTQDFVTLPDYRTDSVMHQDVGGELVDTIVTGLGVVAAADTALDGLAGRTLAVEGFGKVGGGVVREAARREGRVTALSTAHGCVVDEAGLDVARLFELRSLYGDACVGRLGLPVRPPAALYDVAADVLVPGARTGVLDGDRAARVRARVIAPAANVPYTRSGLRALRQRGVVPLADFVCGAGASIGYLADRAGKVGDAESAGALVNETIGRITAASLAHPDGPFAGACAMAQEFLGGWRAPSELPDGPPLAPEPV</sequence>
<dbReference type="EMBL" id="JBHUFV010000050">
    <property type="protein sequence ID" value="MFD1936284.1"/>
    <property type="molecule type" value="Genomic_DNA"/>
</dbReference>
<accession>A0ABW4T7D3</accession>
<dbReference type="Pfam" id="PF00208">
    <property type="entry name" value="ELFV_dehydrog"/>
    <property type="match status" value="1"/>
</dbReference>
<evidence type="ECO:0000256" key="2">
    <source>
        <dbReference type="ARBA" id="ARBA00023002"/>
    </source>
</evidence>
<organism evidence="4 5">
    <name type="scientific">Nonomuraea mangrovi</name>
    <dbReference type="NCBI Taxonomy" id="2316207"/>
    <lineage>
        <taxon>Bacteria</taxon>
        <taxon>Bacillati</taxon>
        <taxon>Actinomycetota</taxon>
        <taxon>Actinomycetes</taxon>
        <taxon>Streptosporangiales</taxon>
        <taxon>Streptosporangiaceae</taxon>
        <taxon>Nonomuraea</taxon>
    </lineage>
</organism>
<evidence type="ECO:0000259" key="3">
    <source>
        <dbReference type="SMART" id="SM00839"/>
    </source>
</evidence>
<dbReference type="PANTHER" id="PTHR11606">
    <property type="entry name" value="GLUTAMATE DEHYDROGENASE"/>
    <property type="match status" value="1"/>
</dbReference>
<dbReference type="InterPro" id="IPR046346">
    <property type="entry name" value="Aminoacid_DH-like_N_sf"/>
</dbReference>
<dbReference type="InterPro" id="IPR006096">
    <property type="entry name" value="Glu/Leu/Phe/Val/Trp_DH_C"/>
</dbReference>
<evidence type="ECO:0000256" key="1">
    <source>
        <dbReference type="ARBA" id="ARBA00006382"/>
    </source>
</evidence>
<protein>
    <submittedName>
        <fullName evidence="4">Glu/Leu/Phe/Val dehydrogenase dimerization domain-containing protein</fullName>
    </submittedName>
</protein>
<evidence type="ECO:0000313" key="5">
    <source>
        <dbReference type="Proteomes" id="UP001597368"/>
    </source>
</evidence>
<reference evidence="5" key="1">
    <citation type="journal article" date="2019" name="Int. J. Syst. Evol. Microbiol.">
        <title>The Global Catalogue of Microorganisms (GCM) 10K type strain sequencing project: providing services to taxonomists for standard genome sequencing and annotation.</title>
        <authorList>
            <consortium name="The Broad Institute Genomics Platform"/>
            <consortium name="The Broad Institute Genome Sequencing Center for Infectious Disease"/>
            <person name="Wu L."/>
            <person name="Ma J."/>
        </authorList>
    </citation>
    <scope>NUCLEOTIDE SEQUENCE [LARGE SCALE GENOMIC DNA]</scope>
    <source>
        <strain evidence="5">ICMP 6774ER</strain>
    </source>
</reference>
<dbReference type="SUPFAM" id="SSF51735">
    <property type="entry name" value="NAD(P)-binding Rossmann-fold domains"/>
    <property type="match status" value="1"/>
</dbReference>